<reference evidence="1 2" key="1">
    <citation type="journal article" date="2016" name="Nat. Commun.">
        <title>Thousands of microbial genomes shed light on interconnected biogeochemical processes in an aquifer system.</title>
        <authorList>
            <person name="Anantharaman K."/>
            <person name="Brown C.T."/>
            <person name="Hug L.A."/>
            <person name="Sharon I."/>
            <person name="Castelle C.J."/>
            <person name="Probst A.J."/>
            <person name="Thomas B.C."/>
            <person name="Singh A."/>
            <person name="Wilkins M.J."/>
            <person name="Karaoz U."/>
            <person name="Brodie E.L."/>
            <person name="Williams K.H."/>
            <person name="Hubbard S.S."/>
            <person name="Banfield J.F."/>
        </authorList>
    </citation>
    <scope>NUCLEOTIDE SEQUENCE [LARGE SCALE GENOMIC DNA]</scope>
</reference>
<sequence length="259" mass="29509">MFNPAIASYDPNKYSWYSPIWVIQGFNFLGQEYGDNISRSEFKKAREMFTVAVALLGAYELSSENKYFLQINRQSASPDVMAGKQTEAGSKGILLEMLQMEITEFEEHFPGADIIDFLKATKLSLKKGYGDKTMIVCMVNRVLPFNHRDVAGKVNALNPKSTIYILGRSHGEDAAKFVIFSPFPKLTKPVKYDVFDTAKKYKLPPRIKLHRGSAKKISYEATHIEPENVYDMFDIDQKKVERKYKHGENTLGKSPNRLS</sequence>
<dbReference type="AlphaFoldDB" id="A0A1G1VAH6"/>
<name>A0A1G1VAH6_9BACT</name>
<comment type="caution">
    <text evidence="1">The sequence shown here is derived from an EMBL/GenBank/DDBJ whole genome shotgun (WGS) entry which is preliminary data.</text>
</comment>
<proteinExistence type="predicted"/>
<dbReference type="EMBL" id="MHCA01000018">
    <property type="protein sequence ID" value="OGY12386.1"/>
    <property type="molecule type" value="Genomic_DNA"/>
</dbReference>
<evidence type="ECO:0000313" key="2">
    <source>
        <dbReference type="Proteomes" id="UP000178272"/>
    </source>
</evidence>
<organism evidence="1 2">
    <name type="scientific">Candidatus Blackburnbacteria bacterium RIFCSPHIGHO2_12_FULL_41_13b</name>
    <dbReference type="NCBI Taxonomy" id="1797517"/>
    <lineage>
        <taxon>Bacteria</taxon>
        <taxon>Candidatus Blackburniibacteriota</taxon>
    </lineage>
</organism>
<protein>
    <submittedName>
        <fullName evidence="1">Uncharacterized protein</fullName>
    </submittedName>
</protein>
<accession>A0A1G1VAH6</accession>
<gene>
    <name evidence="1" type="ORF">A3F61_03755</name>
</gene>
<dbReference type="STRING" id="1797517.A3F61_03755"/>
<evidence type="ECO:0000313" key="1">
    <source>
        <dbReference type="EMBL" id="OGY12386.1"/>
    </source>
</evidence>
<dbReference type="Proteomes" id="UP000178272">
    <property type="component" value="Unassembled WGS sequence"/>
</dbReference>